<accession>A0A3B1A2U9</accession>
<organism evidence="1">
    <name type="scientific">hydrothermal vent metagenome</name>
    <dbReference type="NCBI Taxonomy" id="652676"/>
    <lineage>
        <taxon>unclassified sequences</taxon>
        <taxon>metagenomes</taxon>
        <taxon>ecological metagenomes</taxon>
    </lineage>
</organism>
<proteinExistence type="predicted"/>
<name>A0A3B1A2U9_9ZZZZ</name>
<sequence length="120" mass="13401">MTRALLLLITIVAVLPACSAEQPHAQPAKNNMLQNQQNTKAAEYLVSLDKNVLIDDIISQFSVYGPRVVKDLGRGRYLIQLEQDPGLDVLKQEDCFKKAACKIQPNFKYNSSDNSSLKTH</sequence>
<evidence type="ECO:0000313" key="1">
    <source>
        <dbReference type="EMBL" id="VAW93917.1"/>
    </source>
</evidence>
<protein>
    <submittedName>
        <fullName evidence="1">Uncharacterized protein</fullName>
    </submittedName>
</protein>
<dbReference type="EMBL" id="UOFR01000023">
    <property type="protein sequence ID" value="VAW93917.1"/>
    <property type="molecule type" value="Genomic_DNA"/>
</dbReference>
<gene>
    <name evidence="1" type="ORF">MNBD_GAMMA21-189</name>
</gene>
<dbReference type="AlphaFoldDB" id="A0A3B1A2U9"/>
<reference evidence="1" key="1">
    <citation type="submission" date="2018-06" db="EMBL/GenBank/DDBJ databases">
        <authorList>
            <person name="Zhirakovskaya E."/>
        </authorList>
    </citation>
    <scope>NUCLEOTIDE SEQUENCE</scope>
</reference>